<dbReference type="InterPro" id="IPR036251">
    <property type="entry name" value="Arg_repress_C_sf"/>
</dbReference>
<keyword evidence="9" id="KW-0055">Arginine biosynthesis</keyword>
<name>A0A085WX64_9BACT</name>
<evidence type="ECO:0000256" key="8">
    <source>
        <dbReference type="ARBA" id="ARBA00023163"/>
    </source>
</evidence>
<gene>
    <name evidence="9" type="primary">argR</name>
    <name evidence="12" type="ORF">DB31_0539</name>
</gene>
<dbReference type="GO" id="GO:0005737">
    <property type="term" value="C:cytoplasm"/>
    <property type="evidence" value="ECO:0007669"/>
    <property type="project" value="UniProtKB-SubCell"/>
</dbReference>
<evidence type="ECO:0000256" key="1">
    <source>
        <dbReference type="ARBA" id="ARBA00004496"/>
    </source>
</evidence>
<dbReference type="PANTHER" id="PTHR34471">
    <property type="entry name" value="ARGININE REPRESSOR"/>
    <property type="match status" value="1"/>
</dbReference>
<dbReference type="GO" id="GO:0003700">
    <property type="term" value="F:DNA-binding transcription factor activity"/>
    <property type="evidence" value="ECO:0007669"/>
    <property type="project" value="UniProtKB-UniRule"/>
</dbReference>
<dbReference type="STRING" id="394096.DB31_0539"/>
<keyword evidence="7 9" id="KW-0238">DNA-binding</keyword>
<comment type="caution">
    <text evidence="12">The sequence shown here is derived from an EMBL/GenBank/DDBJ whole genome shotgun (WGS) entry which is preliminary data.</text>
</comment>
<dbReference type="Gene3D" id="1.10.10.10">
    <property type="entry name" value="Winged helix-like DNA-binding domain superfamily/Winged helix DNA-binding domain"/>
    <property type="match status" value="1"/>
</dbReference>
<keyword evidence="6 9" id="KW-0805">Transcription regulation</keyword>
<comment type="similarity">
    <text evidence="3 9">Belongs to the ArgR family.</text>
</comment>
<keyword evidence="8 9" id="KW-0804">Transcription</keyword>
<dbReference type="PRINTS" id="PR01467">
    <property type="entry name" value="ARGREPRESSOR"/>
</dbReference>
<evidence type="ECO:0000256" key="2">
    <source>
        <dbReference type="ARBA" id="ARBA00005040"/>
    </source>
</evidence>
<dbReference type="GO" id="GO:1900079">
    <property type="term" value="P:regulation of arginine biosynthetic process"/>
    <property type="evidence" value="ECO:0007669"/>
    <property type="project" value="UniProtKB-UniRule"/>
</dbReference>
<dbReference type="Pfam" id="PF02863">
    <property type="entry name" value="Arg_repressor_C"/>
    <property type="match status" value="1"/>
</dbReference>
<evidence type="ECO:0000256" key="6">
    <source>
        <dbReference type="ARBA" id="ARBA00023015"/>
    </source>
</evidence>
<comment type="function">
    <text evidence="9">Regulates arginine biosynthesis genes.</text>
</comment>
<dbReference type="PATRIC" id="fig|394096.3.peg.533"/>
<dbReference type="Proteomes" id="UP000028725">
    <property type="component" value="Unassembled WGS sequence"/>
</dbReference>
<keyword evidence="5 9" id="KW-0963">Cytoplasm</keyword>
<dbReference type="InterPro" id="IPR020900">
    <property type="entry name" value="Arg_repress_DNA-bd"/>
</dbReference>
<evidence type="ECO:0000256" key="4">
    <source>
        <dbReference type="ARBA" id="ARBA00021148"/>
    </source>
</evidence>
<comment type="subcellular location">
    <subcellularLocation>
        <location evidence="1 9">Cytoplasm</location>
    </subcellularLocation>
</comment>
<dbReference type="UniPathway" id="UPA00068"/>
<proteinExistence type="inferred from homology"/>
<keyword evidence="9" id="KW-0028">Amino-acid biosynthesis</keyword>
<feature type="domain" description="Arginine repressor DNA-binding" evidence="10">
    <location>
        <begin position="5"/>
        <end position="52"/>
    </location>
</feature>
<evidence type="ECO:0000259" key="11">
    <source>
        <dbReference type="Pfam" id="PF02863"/>
    </source>
</evidence>
<dbReference type="HAMAP" id="MF_00173">
    <property type="entry name" value="Arg_repressor"/>
    <property type="match status" value="1"/>
</dbReference>
<feature type="domain" description="Arginine repressor C-terminal" evidence="11">
    <location>
        <begin position="69"/>
        <end position="133"/>
    </location>
</feature>
<dbReference type="InterPro" id="IPR036388">
    <property type="entry name" value="WH-like_DNA-bd_sf"/>
</dbReference>
<dbReference type="AlphaFoldDB" id="A0A085WX64"/>
<evidence type="ECO:0000313" key="12">
    <source>
        <dbReference type="EMBL" id="KFE72277.1"/>
    </source>
</evidence>
<comment type="pathway">
    <text evidence="2 9">Amino-acid biosynthesis; L-arginine biosynthesis [regulation].</text>
</comment>
<dbReference type="GO" id="GO:0003677">
    <property type="term" value="F:DNA binding"/>
    <property type="evidence" value="ECO:0007669"/>
    <property type="project" value="UniProtKB-KW"/>
</dbReference>
<dbReference type="EMBL" id="JMCB01000001">
    <property type="protein sequence ID" value="KFE72277.1"/>
    <property type="molecule type" value="Genomic_DNA"/>
</dbReference>
<evidence type="ECO:0000256" key="9">
    <source>
        <dbReference type="HAMAP-Rule" id="MF_00173"/>
    </source>
</evidence>
<dbReference type="GO" id="GO:0034618">
    <property type="term" value="F:arginine binding"/>
    <property type="evidence" value="ECO:0007669"/>
    <property type="project" value="InterPro"/>
</dbReference>
<sequence>MDLQLDEAIVRLLEANEITDQAVLQRLLAAEGHAPSQSTLSRHLKRLSIQKVGGRYQRVEPGPAAPTQAITVIEAPPNLLVLKTSPGYAQAVALMVDRSAAIPGLAGTVAGDDTIFIAVKDPELLLEVREQVEQLLRLA</sequence>
<protein>
    <recommendedName>
        <fullName evidence="4 9">Arginine repressor</fullName>
    </recommendedName>
</protein>
<dbReference type="SUPFAM" id="SSF55252">
    <property type="entry name" value="C-terminal domain of arginine repressor"/>
    <property type="match status" value="1"/>
</dbReference>
<evidence type="ECO:0000313" key="13">
    <source>
        <dbReference type="Proteomes" id="UP000028725"/>
    </source>
</evidence>
<reference evidence="12 13" key="1">
    <citation type="submission" date="2014-04" db="EMBL/GenBank/DDBJ databases">
        <title>Genome assembly of Hyalangium minutum DSM 14724.</title>
        <authorList>
            <person name="Sharma G."/>
            <person name="Subramanian S."/>
        </authorList>
    </citation>
    <scope>NUCLEOTIDE SEQUENCE [LARGE SCALE GENOMIC DNA]</scope>
    <source>
        <strain evidence="12 13">DSM 14724</strain>
    </source>
</reference>
<dbReference type="GO" id="GO:0051259">
    <property type="term" value="P:protein complex oligomerization"/>
    <property type="evidence" value="ECO:0007669"/>
    <property type="project" value="InterPro"/>
</dbReference>
<dbReference type="Pfam" id="PF01316">
    <property type="entry name" value="Arg_repressor"/>
    <property type="match status" value="1"/>
</dbReference>
<keyword evidence="9" id="KW-0678">Repressor</keyword>
<dbReference type="SUPFAM" id="SSF46785">
    <property type="entry name" value="Winged helix' DNA-binding domain"/>
    <property type="match status" value="1"/>
</dbReference>
<evidence type="ECO:0000256" key="7">
    <source>
        <dbReference type="ARBA" id="ARBA00023125"/>
    </source>
</evidence>
<dbReference type="PANTHER" id="PTHR34471:SF1">
    <property type="entry name" value="ARGININE REPRESSOR"/>
    <property type="match status" value="1"/>
</dbReference>
<dbReference type="InterPro" id="IPR001669">
    <property type="entry name" value="Arg_repress"/>
</dbReference>
<evidence type="ECO:0000259" key="10">
    <source>
        <dbReference type="Pfam" id="PF01316"/>
    </source>
</evidence>
<keyword evidence="13" id="KW-1185">Reference proteome</keyword>
<dbReference type="GO" id="GO:0006526">
    <property type="term" value="P:L-arginine biosynthetic process"/>
    <property type="evidence" value="ECO:0007669"/>
    <property type="project" value="UniProtKB-UniPathway"/>
</dbReference>
<evidence type="ECO:0000256" key="5">
    <source>
        <dbReference type="ARBA" id="ARBA00022490"/>
    </source>
</evidence>
<evidence type="ECO:0000256" key="3">
    <source>
        <dbReference type="ARBA" id="ARBA00008316"/>
    </source>
</evidence>
<dbReference type="InterPro" id="IPR020899">
    <property type="entry name" value="Arg_repress_C"/>
</dbReference>
<dbReference type="Gene3D" id="3.30.1360.40">
    <property type="match status" value="1"/>
</dbReference>
<organism evidence="12 13">
    <name type="scientific">Hyalangium minutum</name>
    <dbReference type="NCBI Taxonomy" id="394096"/>
    <lineage>
        <taxon>Bacteria</taxon>
        <taxon>Pseudomonadati</taxon>
        <taxon>Myxococcota</taxon>
        <taxon>Myxococcia</taxon>
        <taxon>Myxococcales</taxon>
        <taxon>Cystobacterineae</taxon>
        <taxon>Archangiaceae</taxon>
        <taxon>Hyalangium</taxon>
    </lineage>
</organism>
<dbReference type="InterPro" id="IPR036390">
    <property type="entry name" value="WH_DNA-bd_sf"/>
</dbReference>
<accession>A0A085WX64</accession>